<comment type="caution">
    <text evidence="1">The sequence shown here is derived from an EMBL/GenBank/DDBJ whole genome shotgun (WGS) entry which is preliminary data.</text>
</comment>
<evidence type="ECO:0000313" key="1">
    <source>
        <dbReference type="EMBL" id="EAU42127.1"/>
    </source>
</evidence>
<accession>Q0G2Q4</accession>
<proteinExistence type="predicted"/>
<dbReference type="EMBL" id="AATP01000002">
    <property type="protein sequence ID" value="EAU42127.1"/>
    <property type="molecule type" value="Genomic_DNA"/>
</dbReference>
<dbReference type="AlphaFoldDB" id="Q0G2Q4"/>
<protein>
    <submittedName>
        <fullName evidence="1">Uncharacterized protein</fullName>
    </submittedName>
</protein>
<dbReference type="Proteomes" id="UP000004310">
    <property type="component" value="Unassembled WGS sequence"/>
</dbReference>
<name>Q0G2Q4_9HYPH</name>
<dbReference type="HOGENOM" id="CLU_2616893_0_0_5"/>
<gene>
    <name evidence="1" type="ORF">FP2506_16879</name>
</gene>
<sequence length="78" mass="8701">MLSIRNGLDRVGALRDLRRFPPTIRALLAPDAQLNVESFDSRIGTDAAARARTAEKTVTGRYLSEVGLRFSYCELIFT</sequence>
<evidence type="ECO:0000313" key="2">
    <source>
        <dbReference type="Proteomes" id="UP000004310"/>
    </source>
</evidence>
<keyword evidence="2" id="KW-1185">Reference proteome</keyword>
<organism evidence="1 2">
    <name type="scientific">Fulvimarina pelagi HTCC2506</name>
    <dbReference type="NCBI Taxonomy" id="314231"/>
    <lineage>
        <taxon>Bacteria</taxon>
        <taxon>Pseudomonadati</taxon>
        <taxon>Pseudomonadota</taxon>
        <taxon>Alphaproteobacteria</taxon>
        <taxon>Hyphomicrobiales</taxon>
        <taxon>Aurantimonadaceae</taxon>
        <taxon>Fulvimarina</taxon>
    </lineage>
</organism>
<dbReference type="RefSeq" id="WP_007068495.1">
    <property type="nucleotide sequence ID" value="NZ_DS022272.1"/>
</dbReference>
<reference evidence="1 2" key="1">
    <citation type="journal article" date="2010" name="J. Bacteriol.">
        <title>Genome sequence of Fulvimarina pelagi HTCC2506T, a Mn(II)-oxidizing alphaproteobacterium possessing an aerobic anoxygenic photosynthetic gene cluster and Xanthorhodopsin.</title>
        <authorList>
            <person name="Kang I."/>
            <person name="Oh H.M."/>
            <person name="Lim S.I."/>
            <person name="Ferriera S."/>
            <person name="Giovannoni S.J."/>
            <person name="Cho J.C."/>
        </authorList>
    </citation>
    <scope>NUCLEOTIDE SEQUENCE [LARGE SCALE GENOMIC DNA]</scope>
    <source>
        <strain evidence="1 2">HTCC2506</strain>
    </source>
</reference>